<comment type="similarity">
    <text evidence="2">Belongs to the RBOH (TC 5.B.1.3) family.</text>
</comment>
<dbReference type="FunFam" id="1.10.238.10:FF:000049">
    <property type="entry name" value="Respiratory burst oxidase homolog A"/>
    <property type="match status" value="1"/>
</dbReference>
<gene>
    <name evidence="17" type="ORF">FSB_LOCUS16428</name>
</gene>
<evidence type="ECO:0000256" key="10">
    <source>
        <dbReference type="ARBA" id="ARBA00022989"/>
    </source>
</evidence>
<dbReference type="FunFam" id="2.40.30.10:FF:000059">
    <property type="entry name" value="dual oxidase isoform X1"/>
    <property type="match status" value="1"/>
</dbReference>
<dbReference type="InterPro" id="IPR011992">
    <property type="entry name" value="EF-hand-dom_pair"/>
</dbReference>
<evidence type="ECO:0000256" key="3">
    <source>
        <dbReference type="ARBA" id="ARBA00022559"/>
    </source>
</evidence>
<dbReference type="Pfam" id="PF01794">
    <property type="entry name" value="Ferric_reduct"/>
    <property type="match status" value="1"/>
</dbReference>
<keyword evidence="4" id="KW-0285">Flavoprotein</keyword>
<dbReference type="GO" id="GO:0016174">
    <property type="term" value="F:NAD(P)H oxidase H2O2-forming activity"/>
    <property type="evidence" value="ECO:0007669"/>
    <property type="project" value="TreeGrafter"/>
</dbReference>
<dbReference type="GO" id="GO:0042742">
    <property type="term" value="P:defense response to bacterium"/>
    <property type="evidence" value="ECO:0007669"/>
    <property type="project" value="UniProtKB-ARBA"/>
</dbReference>
<dbReference type="AlphaFoldDB" id="A0A2N9FCB6"/>
<protein>
    <recommendedName>
        <fullName evidence="18">NAD(P)H oxidase (H(2)O(2)-forming)</fullName>
    </recommendedName>
</protein>
<proteinExistence type="inferred from homology"/>
<sequence length="805" mass="90546">MQNMGTEMSESKRIAYSSPLKGPLNKPNSSSTAGNIHSSKSHVEISMEVCNESVAVESVQTTAVVAADPIKDLQKRTSFGSSIVRSASERIKKELKRFTSSSKLATPTPTSSSRTKSTAAYALKGLKFISQSDRGVAMGWSAVEKQFDKLTSSTKASLPRSLFGKCIGMNDESKEFAGQLFDALARKHGIKGDSIDKSQLKEFWDQISDQSFDSRLRTFFDMVDKDADGRITEDEVREIICQSASCNKLSNIQKQAGEYAALIMEELDSDKNGYIMMDELEMLLLQSPSRSIRREDSQKLSRRLSRIKSTMEKNPRRLFEKTMYFLQDNWQRVWVIALWVGVMLGLFAYKYVQYRNKAAYKVMGHCVCMAKGAAETLKLNMALILLPVCRNTITWLRNKTTLGVVIPFDDNLNFHQMIAGGIVIGVGIHSISHMACDFPRLILASSERYRPMEPFFGKQPLKYWNFVNSAEGVSGIVMVVLMAISFTLACPLLRRSKPNLPKTLKNLTGFNAFWYSHHLFIIVYALLILHGLQLYLTKEWYKKTADVYPGKVLLLQMSKPHGFTYQSGQYIFVNCGAVSPFEWHPFSLTSAPGDNYLSVHIRALGDWTRQLSKKFSEESGLLGADFSQGDSIKPNFPRVLIDGPYGAPAQEYKKYEVVLLVGLGIGATPMISIMKDIVNNTKALEKEEKLAAGPSHHVDDFKTRRAYFYWVTREQGSFDWFKEVMNEMAELDYRGMIELNTYCTSVYEESDARSALIAMLQSLNHAKNGVDIVSGTRVKSHFAKPNWSKVYESIASNHTHAKVGK</sequence>
<evidence type="ECO:0000256" key="1">
    <source>
        <dbReference type="ARBA" id="ARBA00004141"/>
    </source>
</evidence>
<dbReference type="InterPro" id="IPR013130">
    <property type="entry name" value="Fe3_Rdtase_TM_dom"/>
</dbReference>
<keyword evidence="10 14" id="KW-1133">Transmembrane helix</keyword>
<dbReference type="PANTHER" id="PTHR11972">
    <property type="entry name" value="NADPH OXIDASE"/>
    <property type="match status" value="1"/>
</dbReference>
<evidence type="ECO:0000256" key="7">
    <source>
        <dbReference type="ARBA" id="ARBA00022827"/>
    </source>
</evidence>
<evidence type="ECO:0000256" key="12">
    <source>
        <dbReference type="ARBA" id="ARBA00023136"/>
    </source>
</evidence>
<feature type="domain" description="FAD-binding FR-type" evidence="16">
    <location>
        <begin position="527"/>
        <end position="651"/>
    </location>
</feature>
<dbReference type="Pfam" id="PF08414">
    <property type="entry name" value="NADPH_Ox"/>
    <property type="match status" value="1"/>
</dbReference>
<evidence type="ECO:0000259" key="16">
    <source>
        <dbReference type="PROSITE" id="PS51384"/>
    </source>
</evidence>
<evidence type="ECO:0000256" key="14">
    <source>
        <dbReference type="SAM" id="Phobius"/>
    </source>
</evidence>
<feature type="transmembrane region" description="Helical" evidence="14">
    <location>
        <begin position="514"/>
        <end position="536"/>
    </location>
</feature>
<evidence type="ECO:0000256" key="11">
    <source>
        <dbReference type="ARBA" id="ARBA00023002"/>
    </source>
</evidence>
<dbReference type="Pfam" id="PF08022">
    <property type="entry name" value="FAD_binding_8"/>
    <property type="match status" value="1"/>
</dbReference>
<name>A0A2N9FCB6_FAGSY</name>
<evidence type="ECO:0000256" key="6">
    <source>
        <dbReference type="ARBA" id="ARBA00022723"/>
    </source>
</evidence>
<dbReference type="GO" id="GO:0016175">
    <property type="term" value="F:superoxide-generating NAD(P)H oxidase activity"/>
    <property type="evidence" value="ECO:0007669"/>
    <property type="project" value="UniProtKB-ARBA"/>
</dbReference>
<evidence type="ECO:0000256" key="8">
    <source>
        <dbReference type="ARBA" id="ARBA00022837"/>
    </source>
</evidence>
<keyword evidence="7" id="KW-0274">FAD</keyword>
<dbReference type="InterPro" id="IPR050369">
    <property type="entry name" value="RBOH/FRE"/>
</dbReference>
<keyword evidence="11" id="KW-0560">Oxidoreductase</keyword>
<dbReference type="Gene3D" id="1.10.238.10">
    <property type="entry name" value="EF-hand"/>
    <property type="match status" value="1"/>
</dbReference>
<feature type="domain" description="EF-hand" evidence="15">
    <location>
        <begin position="255"/>
        <end position="290"/>
    </location>
</feature>
<dbReference type="CDD" id="cd06186">
    <property type="entry name" value="NOX_Duox_like_FAD_NADP"/>
    <property type="match status" value="1"/>
</dbReference>
<feature type="region of interest" description="Disordered" evidence="13">
    <location>
        <begin position="1"/>
        <end position="37"/>
    </location>
</feature>
<dbReference type="InterPro" id="IPR017938">
    <property type="entry name" value="Riboflavin_synthase-like_b-brl"/>
</dbReference>
<dbReference type="PANTHER" id="PTHR11972:SF152">
    <property type="entry name" value="RESPIRATORY BURST OXIDASE HOMOLOG PROTEIN C"/>
    <property type="match status" value="1"/>
</dbReference>
<dbReference type="GO" id="GO:0005509">
    <property type="term" value="F:calcium ion binding"/>
    <property type="evidence" value="ECO:0007669"/>
    <property type="project" value="InterPro"/>
</dbReference>
<dbReference type="GO" id="GO:0004601">
    <property type="term" value="F:peroxidase activity"/>
    <property type="evidence" value="ECO:0007669"/>
    <property type="project" value="UniProtKB-KW"/>
</dbReference>
<organism evidence="17">
    <name type="scientific">Fagus sylvatica</name>
    <name type="common">Beechnut</name>
    <dbReference type="NCBI Taxonomy" id="28930"/>
    <lineage>
        <taxon>Eukaryota</taxon>
        <taxon>Viridiplantae</taxon>
        <taxon>Streptophyta</taxon>
        <taxon>Embryophyta</taxon>
        <taxon>Tracheophyta</taxon>
        <taxon>Spermatophyta</taxon>
        <taxon>Magnoliopsida</taxon>
        <taxon>eudicotyledons</taxon>
        <taxon>Gunneridae</taxon>
        <taxon>Pentapetalae</taxon>
        <taxon>rosids</taxon>
        <taxon>fabids</taxon>
        <taxon>Fagales</taxon>
        <taxon>Fagaceae</taxon>
        <taxon>Fagus</taxon>
    </lineage>
</organism>
<evidence type="ECO:0000256" key="4">
    <source>
        <dbReference type="ARBA" id="ARBA00022630"/>
    </source>
</evidence>
<dbReference type="SUPFAM" id="SSF52343">
    <property type="entry name" value="Ferredoxin reductase-like, C-terminal NADP-linked domain"/>
    <property type="match status" value="1"/>
</dbReference>
<dbReference type="GO" id="GO:0009653">
    <property type="term" value="P:anatomical structure morphogenesis"/>
    <property type="evidence" value="ECO:0007669"/>
    <property type="project" value="UniProtKB-ARBA"/>
</dbReference>
<dbReference type="PROSITE" id="PS50222">
    <property type="entry name" value="EF_HAND_2"/>
    <property type="match status" value="2"/>
</dbReference>
<dbReference type="PROSITE" id="PS00018">
    <property type="entry name" value="EF_HAND_1"/>
    <property type="match status" value="1"/>
</dbReference>
<dbReference type="SUPFAM" id="SSF63380">
    <property type="entry name" value="Riboflavin synthase domain-like"/>
    <property type="match status" value="1"/>
</dbReference>
<dbReference type="InterPro" id="IPR002048">
    <property type="entry name" value="EF_hand_dom"/>
</dbReference>
<feature type="compositionally biased region" description="Polar residues" evidence="13">
    <location>
        <begin position="26"/>
        <end position="37"/>
    </location>
</feature>
<dbReference type="Pfam" id="PF08030">
    <property type="entry name" value="NAD_binding_6"/>
    <property type="match status" value="1"/>
</dbReference>
<evidence type="ECO:0000256" key="13">
    <source>
        <dbReference type="SAM" id="MobiDB-lite"/>
    </source>
</evidence>
<evidence type="ECO:0000256" key="2">
    <source>
        <dbReference type="ARBA" id="ARBA00007975"/>
    </source>
</evidence>
<dbReference type="CDD" id="cd00051">
    <property type="entry name" value="EFh"/>
    <property type="match status" value="1"/>
</dbReference>
<dbReference type="InterPro" id="IPR018247">
    <property type="entry name" value="EF_Hand_1_Ca_BS"/>
</dbReference>
<reference evidence="17" key="1">
    <citation type="submission" date="2018-02" db="EMBL/GenBank/DDBJ databases">
        <authorList>
            <person name="Cohen D.B."/>
            <person name="Kent A.D."/>
        </authorList>
    </citation>
    <scope>NUCLEOTIDE SEQUENCE</scope>
</reference>
<feature type="transmembrane region" description="Helical" evidence="14">
    <location>
        <begin position="472"/>
        <end position="494"/>
    </location>
</feature>
<dbReference type="EMBL" id="OIVN01001001">
    <property type="protein sequence ID" value="SPC88546.1"/>
    <property type="molecule type" value="Genomic_DNA"/>
</dbReference>
<dbReference type="PROSITE" id="PS51384">
    <property type="entry name" value="FAD_FR"/>
    <property type="match status" value="1"/>
</dbReference>
<dbReference type="InterPro" id="IPR039261">
    <property type="entry name" value="FNR_nucleotide-bd"/>
</dbReference>
<comment type="subcellular location">
    <subcellularLocation>
        <location evidence="1">Membrane</location>
        <topology evidence="1">Multi-pass membrane protein</topology>
    </subcellularLocation>
</comment>
<dbReference type="SUPFAM" id="SSF47473">
    <property type="entry name" value="EF-hand"/>
    <property type="match status" value="1"/>
</dbReference>
<dbReference type="InterPro" id="IPR013121">
    <property type="entry name" value="Fe_red_NAD-bd_6"/>
</dbReference>
<dbReference type="InterPro" id="IPR013112">
    <property type="entry name" value="FAD-bd_8"/>
</dbReference>
<evidence type="ECO:0008006" key="18">
    <source>
        <dbReference type="Google" id="ProtNLM"/>
    </source>
</evidence>
<keyword evidence="3" id="KW-0575">Peroxidase</keyword>
<evidence type="ECO:0000256" key="9">
    <source>
        <dbReference type="ARBA" id="ARBA00022857"/>
    </source>
</evidence>
<evidence type="ECO:0000256" key="5">
    <source>
        <dbReference type="ARBA" id="ARBA00022692"/>
    </source>
</evidence>
<dbReference type="SMART" id="SM00054">
    <property type="entry name" value="EFh"/>
    <property type="match status" value="2"/>
</dbReference>
<dbReference type="Gene3D" id="2.40.30.10">
    <property type="entry name" value="Translation factors"/>
    <property type="match status" value="1"/>
</dbReference>
<evidence type="ECO:0000259" key="15">
    <source>
        <dbReference type="PROSITE" id="PS50222"/>
    </source>
</evidence>
<keyword evidence="6" id="KW-0479">Metal-binding</keyword>
<dbReference type="InterPro" id="IPR017927">
    <property type="entry name" value="FAD-bd_FR_type"/>
</dbReference>
<keyword evidence="8" id="KW-0106">Calcium</keyword>
<feature type="domain" description="EF-hand" evidence="15">
    <location>
        <begin position="211"/>
        <end position="246"/>
    </location>
</feature>
<dbReference type="GO" id="GO:0005886">
    <property type="term" value="C:plasma membrane"/>
    <property type="evidence" value="ECO:0007669"/>
    <property type="project" value="TreeGrafter"/>
</dbReference>
<keyword evidence="5 14" id="KW-0812">Transmembrane</keyword>
<keyword evidence="9" id="KW-0521">NADP</keyword>
<dbReference type="Gene3D" id="3.40.50.80">
    <property type="entry name" value="Nucleotide-binding domain of ferredoxin-NADP reductase (FNR) module"/>
    <property type="match status" value="1"/>
</dbReference>
<feature type="transmembrane region" description="Helical" evidence="14">
    <location>
        <begin position="333"/>
        <end position="352"/>
    </location>
</feature>
<keyword evidence="12 14" id="KW-0472">Membrane</keyword>
<dbReference type="InterPro" id="IPR013623">
    <property type="entry name" value="NADPH_Ox"/>
</dbReference>
<accession>A0A2N9FCB6</accession>
<evidence type="ECO:0000313" key="17">
    <source>
        <dbReference type="EMBL" id="SPC88546.1"/>
    </source>
</evidence>